<keyword evidence="15" id="KW-1185">Reference proteome</keyword>
<feature type="binding site" description="axial binding residue" evidence="11">
    <location>
        <position position="247"/>
    </location>
    <ligand>
        <name>heme</name>
        <dbReference type="ChEBI" id="CHEBI:30413"/>
    </ligand>
    <ligandPart>
        <name>Fe</name>
        <dbReference type="ChEBI" id="CHEBI:18248"/>
    </ligandPart>
</feature>
<dbReference type="GO" id="GO:0042446">
    <property type="term" value="P:hormone biosynthetic process"/>
    <property type="evidence" value="ECO:0007669"/>
    <property type="project" value="TreeGrafter"/>
</dbReference>
<evidence type="ECO:0000256" key="2">
    <source>
        <dbReference type="ARBA" id="ARBA00010617"/>
    </source>
</evidence>
<keyword evidence="8 11" id="KW-0408">Iron</keyword>
<keyword evidence="3 11" id="KW-0349">Heme</keyword>
<dbReference type="EC" id="1.14.14.1" evidence="13"/>
<evidence type="ECO:0000313" key="15">
    <source>
        <dbReference type="Proteomes" id="UP000566454"/>
    </source>
</evidence>
<comment type="function">
    <text evidence="13">Cytochromes P450 are a group of heme-thiolate monooxygenases. They oxidize a variety of structurally unrelated compounds, including steroids, fatty acids, and xenobiotics.</text>
</comment>
<dbReference type="AlphaFoldDB" id="A0A7K5RCL4"/>
<evidence type="ECO:0000256" key="13">
    <source>
        <dbReference type="RuleBase" id="RU368045"/>
    </source>
</evidence>
<dbReference type="GO" id="GO:0020037">
    <property type="term" value="F:heme binding"/>
    <property type="evidence" value="ECO:0007669"/>
    <property type="project" value="UniProtKB-UniRule"/>
</dbReference>
<evidence type="ECO:0000256" key="4">
    <source>
        <dbReference type="ARBA" id="ARBA00022723"/>
    </source>
</evidence>
<protein>
    <recommendedName>
        <fullName evidence="13">Cytochrome P450 1A</fullName>
        <ecNumber evidence="13">1.14.14.1</ecNumber>
    </recommendedName>
</protein>
<keyword evidence="6 13" id="KW-0492">Microsome</keyword>
<evidence type="ECO:0000256" key="3">
    <source>
        <dbReference type="ARBA" id="ARBA00022617"/>
    </source>
</evidence>
<comment type="cofactor">
    <cofactor evidence="1 11 13">
        <name>heme</name>
        <dbReference type="ChEBI" id="CHEBI:30413"/>
    </cofactor>
</comment>
<dbReference type="GO" id="GO:0005789">
    <property type="term" value="C:endoplasmic reticulum membrane"/>
    <property type="evidence" value="ECO:0007669"/>
    <property type="project" value="UniProtKB-SubCell"/>
</dbReference>
<evidence type="ECO:0000256" key="5">
    <source>
        <dbReference type="ARBA" id="ARBA00022824"/>
    </source>
</evidence>
<dbReference type="SUPFAM" id="SSF48264">
    <property type="entry name" value="Cytochrome P450"/>
    <property type="match status" value="1"/>
</dbReference>
<dbReference type="GO" id="GO:0042448">
    <property type="term" value="P:progesterone metabolic process"/>
    <property type="evidence" value="ECO:0007669"/>
    <property type="project" value="TreeGrafter"/>
</dbReference>
<keyword evidence="7 12" id="KW-0560">Oxidoreductase</keyword>
<dbReference type="PANTHER" id="PTHR24289:SF21">
    <property type="entry name" value="CYTOCHROME P450 1A"/>
    <property type="match status" value="1"/>
</dbReference>
<dbReference type="PROSITE" id="PS00086">
    <property type="entry name" value="CYTOCHROME_P450"/>
    <property type="match status" value="1"/>
</dbReference>
<evidence type="ECO:0000256" key="10">
    <source>
        <dbReference type="ARBA" id="ARBA00023136"/>
    </source>
</evidence>
<dbReference type="Pfam" id="PF00067">
    <property type="entry name" value="p450"/>
    <property type="match status" value="2"/>
</dbReference>
<dbReference type="InterPro" id="IPR036396">
    <property type="entry name" value="Cyt_P450_sf"/>
</dbReference>
<comment type="subcellular location">
    <subcellularLocation>
        <location evidence="13">Endoplasmic reticulum membrane</location>
        <topology evidence="13">Peripheral membrane protein</topology>
    </subcellularLocation>
    <subcellularLocation>
        <location evidence="13">Microsome membrane</location>
        <topology evidence="13">Peripheral membrane protein</topology>
    </subcellularLocation>
</comment>
<organism evidence="14 15">
    <name type="scientific">Prunella himalayana</name>
    <dbReference type="NCBI Taxonomy" id="670356"/>
    <lineage>
        <taxon>Eukaryota</taxon>
        <taxon>Metazoa</taxon>
        <taxon>Chordata</taxon>
        <taxon>Craniata</taxon>
        <taxon>Vertebrata</taxon>
        <taxon>Euteleostomi</taxon>
        <taxon>Archelosauria</taxon>
        <taxon>Archosauria</taxon>
        <taxon>Dinosauria</taxon>
        <taxon>Saurischia</taxon>
        <taxon>Theropoda</taxon>
        <taxon>Coelurosauria</taxon>
        <taxon>Aves</taxon>
        <taxon>Neognathae</taxon>
        <taxon>Neoaves</taxon>
        <taxon>Telluraves</taxon>
        <taxon>Australaves</taxon>
        <taxon>Passeriformes</taxon>
        <taxon>Passeroidea</taxon>
        <taxon>Prunellidae</taxon>
        <taxon>Prunella</taxon>
    </lineage>
</organism>
<keyword evidence="4 11" id="KW-0479">Metal-binding</keyword>
<sequence length="308" mass="34961">AMCFGKRYEHEDQELLSLVNLGNEFGEVTGNGHPADFIPLLRFLPSRTMEVFKDVNRRFSAFVQKIVQEHYSSFDKEHIRDITDSLIGHCQENSAGEDAHVQLSNEKIIHVVNDLFGAGFDTVATALSWSLMYIALYPDVQKKIQEELGESMTHIPLGPKALSCGSPLTSLFTCVPFSTTKATVLNGYYIPKDTCVFINQWQVNHDETLWKEPSAFRPERFLSAAGTELSRAEADKVLIFGLGKRRCIGETIGRWEIFLFLTTLLQQLQFSLRPGEHVDITPQYGLTMKYKKCEAFQIRQRFPGRSSL</sequence>
<comment type="similarity">
    <text evidence="2 12">Belongs to the cytochrome P450 family.</text>
</comment>
<dbReference type="GO" id="GO:0005506">
    <property type="term" value="F:iron ion binding"/>
    <property type="evidence" value="ECO:0007669"/>
    <property type="project" value="UniProtKB-UniRule"/>
</dbReference>
<reference evidence="14 15" key="1">
    <citation type="submission" date="2019-09" db="EMBL/GenBank/DDBJ databases">
        <title>Bird 10,000 Genomes (B10K) Project - Family phase.</title>
        <authorList>
            <person name="Zhang G."/>
        </authorList>
    </citation>
    <scope>NUCLEOTIDE SEQUENCE [LARGE SCALE GENOMIC DNA]</scope>
    <source>
        <strain evidence="14">B10K-DU-013-18</strain>
        <tissue evidence="14">Muscle</tissue>
    </source>
</reference>
<dbReference type="GO" id="GO:0004508">
    <property type="term" value="F:steroid 17-alpha-monooxygenase activity"/>
    <property type="evidence" value="ECO:0007669"/>
    <property type="project" value="TreeGrafter"/>
</dbReference>
<dbReference type="PRINTS" id="PR00463">
    <property type="entry name" value="EP450I"/>
</dbReference>
<evidence type="ECO:0000256" key="9">
    <source>
        <dbReference type="ARBA" id="ARBA00023033"/>
    </source>
</evidence>
<keyword evidence="9 12" id="KW-0503">Monooxygenase</keyword>
<evidence type="ECO:0000256" key="12">
    <source>
        <dbReference type="RuleBase" id="RU000461"/>
    </source>
</evidence>
<dbReference type="PANTHER" id="PTHR24289">
    <property type="entry name" value="STEROID 17-ALPHA-HYDROXYLASE/17,20 LYASE"/>
    <property type="match status" value="1"/>
</dbReference>
<evidence type="ECO:0000256" key="1">
    <source>
        <dbReference type="ARBA" id="ARBA00001971"/>
    </source>
</evidence>
<accession>A0A7K5RCL4</accession>
<evidence type="ECO:0000256" key="7">
    <source>
        <dbReference type="ARBA" id="ARBA00023002"/>
    </source>
</evidence>
<name>A0A7K5RCL4_9PASE</name>
<feature type="non-terminal residue" evidence="14">
    <location>
        <position position="1"/>
    </location>
</feature>
<keyword evidence="10" id="KW-0472">Membrane</keyword>
<dbReference type="Gene3D" id="1.10.630.10">
    <property type="entry name" value="Cytochrome P450"/>
    <property type="match status" value="1"/>
</dbReference>
<evidence type="ECO:0000313" key="14">
    <source>
        <dbReference type="EMBL" id="NWT76630.1"/>
    </source>
</evidence>
<keyword evidence="5 13" id="KW-0256">Endoplasmic reticulum</keyword>
<gene>
    <name evidence="14" type="primary">Cyp1a4</name>
    <name evidence="14" type="ORF">PRUHIM_R02789</name>
</gene>
<proteinExistence type="inferred from homology"/>
<evidence type="ECO:0000256" key="11">
    <source>
        <dbReference type="PIRSR" id="PIRSR602401-1"/>
    </source>
</evidence>
<dbReference type="InterPro" id="IPR008066">
    <property type="entry name" value="Cyt_P450_E_grp-I_CYP1"/>
</dbReference>
<dbReference type="PRINTS" id="PR01683">
    <property type="entry name" value="EP450ICYP1A"/>
</dbReference>
<dbReference type="InterPro" id="IPR002401">
    <property type="entry name" value="Cyt_P450_E_grp-I"/>
</dbReference>
<feature type="non-terminal residue" evidence="14">
    <location>
        <position position="308"/>
    </location>
</feature>
<dbReference type="OrthoDB" id="1055148at2759"/>
<dbReference type="InterPro" id="IPR017972">
    <property type="entry name" value="Cyt_P450_CS"/>
</dbReference>
<dbReference type="PRINTS" id="PR00385">
    <property type="entry name" value="P450"/>
</dbReference>
<comment type="caution">
    <text evidence="14">The sequence shown here is derived from an EMBL/GenBank/DDBJ whole genome shotgun (WGS) entry which is preliminary data.</text>
</comment>
<dbReference type="Proteomes" id="UP000566454">
    <property type="component" value="Unassembled WGS sequence"/>
</dbReference>
<evidence type="ECO:0000256" key="8">
    <source>
        <dbReference type="ARBA" id="ARBA00023004"/>
    </source>
</evidence>
<evidence type="ECO:0000256" key="6">
    <source>
        <dbReference type="ARBA" id="ARBA00022848"/>
    </source>
</evidence>
<dbReference type="EMBL" id="VYZK01001271">
    <property type="protein sequence ID" value="NWT76630.1"/>
    <property type="molecule type" value="Genomic_DNA"/>
</dbReference>
<dbReference type="InterPro" id="IPR001128">
    <property type="entry name" value="Cyt_P450"/>
</dbReference>